<reference evidence="3" key="1">
    <citation type="submission" date="2021-12" db="EMBL/GenBank/DDBJ databases">
        <authorList>
            <person name="Rodrigo-Torres L."/>
            <person name="Arahal R. D."/>
            <person name="Lucena T."/>
        </authorList>
    </citation>
    <scope>NUCLEOTIDE SEQUENCE</scope>
    <source>
        <strain evidence="3">CECT 8267</strain>
    </source>
</reference>
<sequence length="301" mass="32998">MTTAFNIMAPVSLDLTLPWKDDLQQEERFKKLLIRGIIPFLLLFLLVPWLPVFETEAEFEERVVMEVILEPLEQVEPPPAKKPKPKPQPVKPKVKSSSPPAASKDNGSQSLSALTSQLSSLSSGLNMQKMQNKNLAQNTGGNVEYAERSTLGSDNATQQSGGIEVDVNAMSDSSGSLAAYNPKAVAGASGGNASGPRKGYSSYQNGKRDMESIRRTFEHKKSSVYALYTQALRQFPDLSGKFTFQLVIEPDGSISQLKLVNSELQKNDLERQILAKIKSIHFGAADVSSTTVQYKFVFLPS</sequence>
<keyword evidence="2" id="KW-0812">Transmembrane</keyword>
<evidence type="ECO:0000313" key="4">
    <source>
        <dbReference type="Proteomes" id="UP000838100"/>
    </source>
</evidence>
<feature type="transmembrane region" description="Helical" evidence="2">
    <location>
        <begin position="32"/>
        <end position="50"/>
    </location>
</feature>
<keyword evidence="2" id="KW-0472">Membrane</keyword>
<accession>A0ABM9AH29</accession>
<dbReference type="RefSeq" id="WP_237445207.1">
    <property type="nucleotide sequence ID" value="NZ_CAKLPX010000003.1"/>
</dbReference>
<name>A0ABM9AH29_9GAMM</name>
<keyword evidence="2" id="KW-1133">Transmembrane helix</keyword>
<dbReference type="Proteomes" id="UP000838100">
    <property type="component" value="Unassembled WGS sequence"/>
</dbReference>
<dbReference type="InterPro" id="IPR049806">
    <property type="entry name" value="MasK-like_C"/>
</dbReference>
<evidence type="ECO:0000313" key="3">
    <source>
        <dbReference type="EMBL" id="CAH0992524.1"/>
    </source>
</evidence>
<proteinExistence type="predicted"/>
<dbReference type="EMBL" id="CAKLPX010000003">
    <property type="protein sequence ID" value="CAH0992524.1"/>
    <property type="molecule type" value="Genomic_DNA"/>
</dbReference>
<organism evidence="3 4">
    <name type="scientific">Sinobacterium norvegicum</name>
    <dbReference type="NCBI Taxonomy" id="1641715"/>
    <lineage>
        <taxon>Bacteria</taxon>
        <taxon>Pseudomonadati</taxon>
        <taxon>Pseudomonadota</taxon>
        <taxon>Gammaproteobacteria</taxon>
        <taxon>Cellvibrionales</taxon>
        <taxon>Spongiibacteraceae</taxon>
        <taxon>Sinobacterium</taxon>
    </lineage>
</organism>
<feature type="region of interest" description="Disordered" evidence="1">
    <location>
        <begin position="76"/>
        <end position="115"/>
    </location>
</feature>
<evidence type="ECO:0000256" key="2">
    <source>
        <dbReference type="SAM" id="Phobius"/>
    </source>
</evidence>
<feature type="compositionally biased region" description="Pro residues" evidence="1">
    <location>
        <begin position="76"/>
        <end position="90"/>
    </location>
</feature>
<gene>
    <name evidence="3" type="ORF">SIN8267_02656</name>
</gene>
<keyword evidence="4" id="KW-1185">Reference proteome</keyword>
<evidence type="ECO:0000256" key="1">
    <source>
        <dbReference type="SAM" id="MobiDB-lite"/>
    </source>
</evidence>
<feature type="compositionally biased region" description="Low complexity" evidence="1">
    <location>
        <begin position="95"/>
        <end position="115"/>
    </location>
</feature>
<protein>
    <submittedName>
        <fullName evidence="3">Uncharacterized protein</fullName>
    </submittedName>
</protein>
<dbReference type="NCBIfam" id="NF033768">
    <property type="entry name" value="myxo_SS_tail"/>
    <property type="match status" value="1"/>
</dbReference>
<comment type="caution">
    <text evidence="3">The sequence shown here is derived from an EMBL/GenBank/DDBJ whole genome shotgun (WGS) entry which is preliminary data.</text>
</comment>